<gene>
    <name evidence="3" type="ORF">PGLA1383_LOCUS26196</name>
</gene>
<dbReference type="GO" id="GO:0016491">
    <property type="term" value="F:oxidoreductase activity"/>
    <property type="evidence" value="ECO:0007669"/>
    <property type="project" value="UniProtKB-ARBA"/>
</dbReference>
<dbReference type="Pfam" id="PF05721">
    <property type="entry name" value="PhyH"/>
    <property type="match status" value="1"/>
</dbReference>
<dbReference type="Gene3D" id="2.60.120.620">
    <property type="entry name" value="q2cbj1_9rhob like domain"/>
    <property type="match status" value="1"/>
</dbReference>
<dbReference type="InterPro" id="IPR000210">
    <property type="entry name" value="BTB/POZ_dom"/>
</dbReference>
<dbReference type="CDD" id="cd18186">
    <property type="entry name" value="BTB_POZ_ZBTB_KLHL-like"/>
    <property type="match status" value="1"/>
</dbReference>
<evidence type="ECO:0000259" key="2">
    <source>
        <dbReference type="PROSITE" id="PS50097"/>
    </source>
</evidence>
<protein>
    <recommendedName>
        <fullName evidence="2">BTB domain-containing protein</fullName>
    </recommendedName>
</protein>
<organism evidence="3 4">
    <name type="scientific">Polarella glacialis</name>
    <name type="common">Dinoflagellate</name>
    <dbReference type="NCBI Taxonomy" id="89957"/>
    <lineage>
        <taxon>Eukaryota</taxon>
        <taxon>Sar</taxon>
        <taxon>Alveolata</taxon>
        <taxon>Dinophyceae</taxon>
        <taxon>Suessiales</taxon>
        <taxon>Suessiaceae</taxon>
        <taxon>Polarella</taxon>
    </lineage>
</organism>
<dbReference type="SUPFAM" id="SSF54695">
    <property type="entry name" value="POZ domain"/>
    <property type="match status" value="1"/>
</dbReference>
<dbReference type="AlphaFoldDB" id="A0A813F718"/>
<evidence type="ECO:0000313" key="4">
    <source>
        <dbReference type="Proteomes" id="UP000654075"/>
    </source>
</evidence>
<comment type="caution">
    <text evidence="3">The sequence shown here is derived from an EMBL/GenBank/DDBJ whole genome shotgun (WGS) entry which is preliminary data.</text>
</comment>
<dbReference type="SUPFAM" id="SSF51197">
    <property type="entry name" value="Clavaminate synthase-like"/>
    <property type="match status" value="1"/>
</dbReference>
<dbReference type="OrthoDB" id="445253at2759"/>
<dbReference type="PANTHER" id="PTHR20883:SF48">
    <property type="entry name" value="ECTOINE DIOXYGENASE"/>
    <property type="match status" value="1"/>
</dbReference>
<dbReference type="GO" id="GO:0046872">
    <property type="term" value="F:metal ion binding"/>
    <property type="evidence" value="ECO:0007669"/>
    <property type="project" value="UniProtKB-ARBA"/>
</dbReference>
<dbReference type="EMBL" id="CAJNNV010022760">
    <property type="protein sequence ID" value="CAE8608330.1"/>
    <property type="molecule type" value="Genomic_DNA"/>
</dbReference>
<proteinExistence type="predicted"/>
<dbReference type="SMART" id="SM00225">
    <property type="entry name" value="BTB"/>
    <property type="match status" value="1"/>
</dbReference>
<dbReference type="Proteomes" id="UP000654075">
    <property type="component" value="Unassembled WGS sequence"/>
</dbReference>
<dbReference type="Pfam" id="PF00651">
    <property type="entry name" value="BTB"/>
    <property type="match status" value="1"/>
</dbReference>
<feature type="non-terminal residue" evidence="3">
    <location>
        <position position="699"/>
    </location>
</feature>
<feature type="domain" description="BTB" evidence="2">
    <location>
        <begin position="324"/>
        <end position="391"/>
    </location>
</feature>
<dbReference type="PROSITE" id="PS50097">
    <property type="entry name" value="BTB"/>
    <property type="match status" value="1"/>
</dbReference>
<accession>A0A813F718</accession>
<sequence length="699" mass="78067">MLRMALSPQNASKGMRAAALDWARDGASAPHVAVTIKEAAEMHARLCEYEESCDTGHMCGDQRFKTHLLLPWCHRVVTNKKVLDVVEQLLDTQNLLCWSSGWAVKDPSPKGSEQASSGCFYSWHQDSTYAGIDPPEQVVTVWLGLTPSNSENGCVRVVPGSHSLGQLPHDETFADKNMLARGQTIDLQKAGLELSAAVDVELLAGEFSVHHFHTVHGSEPNHSPDRRIGLQIVYMPTSAKMVAGRGSALLVRGEDRCGNWQLEKPPQTALGPDEHVEHARAMAVENGARPHFKSALMEPPEKRARSNSVDTATSWAVQAFENEGDVEVDVEGTTLRVHSAILGLASPVFATLLRNRMQEGLRGNIELPGKSKDEFELFMLSLRPGSTKRVTEETVDIMLPWFDHYEVSGLKAECEEILHTMPVTTARLFQAIKYNLQEQYHRCLKNLEPEEFVSQFEDFAKMPKVLEDLVPIIREQARYKEFKTFIELLEHFIGDAIDLSCVLPILSLCLKNAHVLEDELFTELSQWIKGTPDTPDVMKVLLAMLTRLFAEKVKALNLRRTFSRQVRDLAEHVYRDLAFEQAARLSAARSGLEELDQSPARQDRRAGMNDALRASELDFARRADLQEQAALAEALQASYVLHQSDEHRRVNDNASAMRDEQQMLNAAIEASYQVQTTSDAEFRAALELSRQASTGQAAD</sequence>
<dbReference type="InterPro" id="IPR011333">
    <property type="entry name" value="SKP1/BTB/POZ_sf"/>
</dbReference>
<reference evidence="3" key="1">
    <citation type="submission" date="2021-02" db="EMBL/GenBank/DDBJ databases">
        <authorList>
            <person name="Dougan E. K."/>
            <person name="Rhodes N."/>
            <person name="Thang M."/>
            <person name="Chan C."/>
        </authorList>
    </citation>
    <scope>NUCLEOTIDE SEQUENCE</scope>
</reference>
<dbReference type="Gene3D" id="3.30.710.10">
    <property type="entry name" value="Potassium Channel Kv1.1, Chain A"/>
    <property type="match status" value="1"/>
</dbReference>
<evidence type="ECO:0000313" key="3">
    <source>
        <dbReference type="EMBL" id="CAE8608330.1"/>
    </source>
</evidence>
<evidence type="ECO:0000256" key="1">
    <source>
        <dbReference type="ARBA" id="ARBA00001962"/>
    </source>
</evidence>
<dbReference type="PANTHER" id="PTHR20883">
    <property type="entry name" value="PHYTANOYL-COA DIOXYGENASE DOMAIN CONTAINING 1"/>
    <property type="match status" value="1"/>
</dbReference>
<dbReference type="InterPro" id="IPR008775">
    <property type="entry name" value="Phytyl_CoA_dOase-like"/>
</dbReference>
<keyword evidence="4" id="KW-1185">Reference proteome</keyword>
<comment type="cofactor">
    <cofactor evidence="1">
        <name>Fe cation</name>
        <dbReference type="ChEBI" id="CHEBI:24875"/>
    </cofactor>
</comment>
<name>A0A813F718_POLGL</name>